<keyword evidence="2" id="KW-1185">Reference proteome</keyword>
<dbReference type="Gene3D" id="3.40.50.150">
    <property type="entry name" value="Vaccinia Virus protein VP39"/>
    <property type="match status" value="1"/>
</dbReference>
<evidence type="ECO:0008006" key="3">
    <source>
        <dbReference type="Google" id="ProtNLM"/>
    </source>
</evidence>
<evidence type="ECO:0000313" key="1">
    <source>
        <dbReference type="EMBL" id="KAL3765914.1"/>
    </source>
</evidence>
<comment type="caution">
    <text evidence="1">The sequence shown here is derived from an EMBL/GenBank/DDBJ whole genome shotgun (WGS) entry which is preliminary data.</text>
</comment>
<dbReference type="SUPFAM" id="SSF53335">
    <property type="entry name" value="S-adenosyl-L-methionine-dependent methyltransferases"/>
    <property type="match status" value="1"/>
</dbReference>
<dbReference type="InterPro" id="IPR029063">
    <property type="entry name" value="SAM-dependent_MTases_sf"/>
</dbReference>
<dbReference type="AlphaFoldDB" id="A0ABD3MS57"/>
<evidence type="ECO:0000313" key="2">
    <source>
        <dbReference type="Proteomes" id="UP001530315"/>
    </source>
</evidence>
<dbReference type="PANTHER" id="PTHR37909:SF1">
    <property type="entry name" value="S-ADENOSYL-L-METHIONINE-DEPENDENT METHYLTRANSFERASES SUPERFAMILY PROTEIN"/>
    <property type="match status" value="1"/>
</dbReference>
<gene>
    <name evidence="1" type="ORF">ACHAW5_003882</name>
</gene>
<organism evidence="1 2">
    <name type="scientific">Stephanodiscus triporus</name>
    <dbReference type="NCBI Taxonomy" id="2934178"/>
    <lineage>
        <taxon>Eukaryota</taxon>
        <taxon>Sar</taxon>
        <taxon>Stramenopiles</taxon>
        <taxon>Ochrophyta</taxon>
        <taxon>Bacillariophyta</taxon>
        <taxon>Coscinodiscophyceae</taxon>
        <taxon>Thalassiosirophycidae</taxon>
        <taxon>Stephanodiscales</taxon>
        <taxon>Stephanodiscaceae</taxon>
        <taxon>Stephanodiscus</taxon>
    </lineage>
</organism>
<protein>
    <recommendedName>
        <fullName evidence="3">Methyltransferase</fullName>
    </recommendedName>
</protein>
<dbReference type="Pfam" id="PF13578">
    <property type="entry name" value="Methyltransf_24"/>
    <property type="match status" value="1"/>
</dbReference>
<dbReference type="EMBL" id="JALLAZ020001740">
    <property type="protein sequence ID" value="KAL3765914.1"/>
    <property type="molecule type" value="Genomic_DNA"/>
</dbReference>
<reference evidence="1 2" key="1">
    <citation type="submission" date="2024-10" db="EMBL/GenBank/DDBJ databases">
        <title>Updated reference genomes for cyclostephanoid diatoms.</title>
        <authorList>
            <person name="Roberts W.R."/>
            <person name="Alverson A.J."/>
        </authorList>
    </citation>
    <scope>NUCLEOTIDE SEQUENCE [LARGE SCALE GENOMIC DNA]</scope>
    <source>
        <strain evidence="1 2">AJA276-08</strain>
    </source>
</reference>
<proteinExistence type="predicted"/>
<accession>A0ABD3MS57</accession>
<sequence>MTGPGVPTFKHRDDLGDIAKLEGFTKGLELGVQRAYFSNAMLTRNPKWTEYHLVDVWAPLENYIDYANADQTTQDKIYAEAMERVRPFKSKIHVCRNFTTVCSKTFKEEYFDFIYVDARHDFKGVAMDLRDYWPKLKTGGIIAGHDYITNEESGQNWTVNYDGTIDLTGTVVKGAVDTFAASVCRQVTVSYREGSFNTWAMRK</sequence>
<name>A0ABD3MS57_9STRA</name>
<dbReference type="PANTHER" id="PTHR37909">
    <property type="entry name" value="S-ADENOSYL-L-METHIONINE-DEPENDENT METHYLTRANSFERASES SUPERFAMILY PROTEIN"/>
    <property type="match status" value="1"/>
</dbReference>
<dbReference type="Proteomes" id="UP001530315">
    <property type="component" value="Unassembled WGS sequence"/>
</dbReference>